<dbReference type="Gene3D" id="3.40.50.150">
    <property type="entry name" value="Vaccinia Virus protein VP39"/>
    <property type="match status" value="1"/>
</dbReference>
<keyword evidence="2" id="KW-0808">Transferase</keyword>
<dbReference type="KEGG" id="emv:HQR01_13560"/>
<evidence type="ECO:0000313" key="3">
    <source>
        <dbReference type="Proteomes" id="UP000504693"/>
    </source>
</evidence>
<dbReference type="SUPFAM" id="SSF53335">
    <property type="entry name" value="S-adenosyl-L-methionine-dependent methyltransferases"/>
    <property type="match status" value="1"/>
</dbReference>
<dbReference type="Pfam" id="PF08241">
    <property type="entry name" value="Methyltransf_11"/>
    <property type="match status" value="1"/>
</dbReference>
<dbReference type="EMBL" id="CP053921">
    <property type="protein sequence ID" value="QKG72307.1"/>
    <property type="molecule type" value="Genomic_DNA"/>
</dbReference>
<proteinExistence type="predicted"/>
<sequence length="244" mass="27932">MTEESFNLTIEGYCPICEKAATFVSKNRWLRGGLYCQSCKNGSVPRERALALVLGRKRPDWRNLAIHESSPAERGVSIKLRDECKNYVGSHYFPDSPFGQIVRGFRNESLERQTFPDETFDVVVTLDVFEHVFEPGMMIKEIYRTLKPGGLYICTFPIRKYQVESHKPRVHRSADGALTYLEEPEIHGNPVNGEGALVTFDYGYDIHQMLAYWVPFTVEITRFADRGMGILGEYTEVITCEKQS</sequence>
<name>A0A7D4BX22_9SPHN</name>
<organism evidence="2 3">
    <name type="scientific">Erythrobacter mangrovi</name>
    <dbReference type="NCBI Taxonomy" id="2739433"/>
    <lineage>
        <taxon>Bacteria</taxon>
        <taxon>Pseudomonadati</taxon>
        <taxon>Pseudomonadota</taxon>
        <taxon>Alphaproteobacteria</taxon>
        <taxon>Sphingomonadales</taxon>
        <taxon>Erythrobacteraceae</taxon>
        <taxon>Erythrobacter/Porphyrobacter group</taxon>
        <taxon>Erythrobacter</taxon>
    </lineage>
</organism>
<dbReference type="CDD" id="cd02440">
    <property type="entry name" value="AdoMet_MTases"/>
    <property type="match status" value="1"/>
</dbReference>
<dbReference type="RefSeq" id="WP_173215442.1">
    <property type="nucleotide sequence ID" value="NZ_CP053921.1"/>
</dbReference>
<dbReference type="GO" id="GO:0008757">
    <property type="term" value="F:S-adenosylmethionine-dependent methyltransferase activity"/>
    <property type="evidence" value="ECO:0007669"/>
    <property type="project" value="InterPro"/>
</dbReference>
<keyword evidence="2" id="KW-0489">Methyltransferase</keyword>
<dbReference type="InterPro" id="IPR029063">
    <property type="entry name" value="SAM-dependent_MTases_sf"/>
</dbReference>
<dbReference type="InterPro" id="IPR013216">
    <property type="entry name" value="Methyltransf_11"/>
</dbReference>
<evidence type="ECO:0000313" key="2">
    <source>
        <dbReference type="EMBL" id="QKG72307.1"/>
    </source>
</evidence>
<gene>
    <name evidence="2" type="ORF">HQR01_13560</name>
</gene>
<accession>A0A7D4BX22</accession>
<keyword evidence="3" id="KW-1185">Reference proteome</keyword>
<dbReference type="Proteomes" id="UP000504693">
    <property type="component" value="Chromosome"/>
</dbReference>
<dbReference type="GO" id="GO:0032259">
    <property type="term" value="P:methylation"/>
    <property type="evidence" value="ECO:0007669"/>
    <property type="project" value="UniProtKB-KW"/>
</dbReference>
<dbReference type="AlphaFoldDB" id="A0A7D4BX22"/>
<protein>
    <submittedName>
        <fullName evidence="2">Class I SAM-dependent methyltransferase</fullName>
    </submittedName>
</protein>
<evidence type="ECO:0000259" key="1">
    <source>
        <dbReference type="Pfam" id="PF08241"/>
    </source>
</evidence>
<reference evidence="2 3" key="1">
    <citation type="submission" date="2020-05" db="EMBL/GenBank/DDBJ databases">
        <title>Erythrobacter mangrovi sp. nov., isolated from rhizosphere soil of mangrove plant (Kandelia candel).</title>
        <authorList>
            <person name="Ye Y.H."/>
        </authorList>
    </citation>
    <scope>NUCLEOTIDE SEQUENCE [LARGE SCALE GENOMIC DNA]</scope>
    <source>
        <strain evidence="2 3">EB310</strain>
    </source>
</reference>
<feature type="domain" description="Methyltransferase type 11" evidence="1">
    <location>
        <begin position="105"/>
        <end position="154"/>
    </location>
</feature>